<keyword evidence="5" id="KW-0645">Protease</keyword>
<evidence type="ECO:0000256" key="3">
    <source>
        <dbReference type="SAM" id="MobiDB-lite"/>
    </source>
</evidence>
<evidence type="ECO:0000256" key="2">
    <source>
        <dbReference type="ARBA" id="ARBA00022801"/>
    </source>
</evidence>
<evidence type="ECO:0000313" key="5">
    <source>
        <dbReference type="EMBL" id="QJR36277.1"/>
    </source>
</evidence>
<comment type="similarity">
    <text evidence="1">Belongs to the peptidase S13 family.</text>
</comment>
<organism evidence="5 6">
    <name type="scientific">Gemmatimonas groenlandica</name>
    <dbReference type="NCBI Taxonomy" id="2732249"/>
    <lineage>
        <taxon>Bacteria</taxon>
        <taxon>Pseudomonadati</taxon>
        <taxon>Gemmatimonadota</taxon>
        <taxon>Gemmatimonadia</taxon>
        <taxon>Gemmatimonadales</taxon>
        <taxon>Gemmatimonadaceae</taxon>
        <taxon>Gemmatimonas</taxon>
    </lineage>
</organism>
<dbReference type="AlphaFoldDB" id="A0A6M4IRY8"/>
<gene>
    <name evidence="5" type="primary">dacB</name>
    <name evidence="5" type="ORF">HKW67_12570</name>
</gene>
<dbReference type="GO" id="GO:0009002">
    <property type="term" value="F:serine-type D-Ala-D-Ala carboxypeptidase activity"/>
    <property type="evidence" value="ECO:0007669"/>
    <property type="project" value="UniProtKB-EC"/>
</dbReference>
<dbReference type="InterPro" id="IPR012338">
    <property type="entry name" value="Beta-lactam/transpept-like"/>
</dbReference>
<feature type="compositionally biased region" description="Basic residues" evidence="3">
    <location>
        <begin position="54"/>
        <end position="78"/>
    </location>
</feature>
<keyword evidence="5" id="KW-0121">Carboxypeptidase</keyword>
<evidence type="ECO:0000256" key="4">
    <source>
        <dbReference type="SAM" id="SignalP"/>
    </source>
</evidence>
<dbReference type="RefSeq" id="WP_171225710.1">
    <property type="nucleotide sequence ID" value="NZ_CP053085.1"/>
</dbReference>
<dbReference type="SUPFAM" id="SSF56601">
    <property type="entry name" value="beta-lactamase/transpeptidase-like"/>
    <property type="match status" value="1"/>
</dbReference>
<dbReference type="InterPro" id="IPR000667">
    <property type="entry name" value="Peptidase_S13"/>
</dbReference>
<keyword evidence="6" id="KW-1185">Reference proteome</keyword>
<dbReference type="NCBIfam" id="TIGR00666">
    <property type="entry name" value="PBP4"/>
    <property type="match status" value="1"/>
</dbReference>
<reference evidence="5 6" key="1">
    <citation type="submission" date="2020-05" db="EMBL/GenBank/DDBJ databases">
        <title>Complete genome sequence of Gemmatimonas greenlandica TET16.</title>
        <authorList>
            <person name="Zeng Y."/>
        </authorList>
    </citation>
    <scope>NUCLEOTIDE SEQUENCE [LARGE SCALE GENOMIC DNA]</scope>
    <source>
        <strain evidence="5 6">TET16</strain>
    </source>
</reference>
<dbReference type="Gene3D" id="3.40.710.10">
    <property type="entry name" value="DD-peptidase/beta-lactamase superfamily"/>
    <property type="match status" value="2"/>
</dbReference>
<accession>A0A6M4IRY8</accession>
<proteinExistence type="inferred from homology"/>
<keyword evidence="4" id="KW-0732">Signal</keyword>
<dbReference type="Gene3D" id="3.50.80.20">
    <property type="entry name" value="D-Ala-D-Ala carboxypeptidase C, peptidase S13"/>
    <property type="match status" value="1"/>
</dbReference>
<feature type="signal peptide" evidence="4">
    <location>
        <begin position="1"/>
        <end position="29"/>
    </location>
</feature>
<keyword evidence="2 5" id="KW-0378">Hydrolase</keyword>
<evidence type="ECO:0000256" key="1">
    <source>
        <dbReference type="ARBA" id="ARBA00006096"/>
    </source>
</evidence>
<dbReference type="GO" id="GO:0000270">
    <property type="term" value="P:peptidoglycan metabolic process"/>
    <property type="evidence" value="ECO:0007669"/>
    <property type="project" value="TreeGrafter"/>
</dbReference>
<dbReference type="KEGG" id="ggr:HKW67_12570"/>
<dbReference type="EC" id="3.4.16.4" evidence="5"/>
<feature type="chain" id="PRO_5026681894" evidence="4">
    <location>
        <begin position="30"/>
        <end position="551"/>
    </location>
</feature>
<evidence type="ECO:0000313" key="6">
    <source>
        <dbReference type="Proteomes" id="UP000500938"/>
    </source>
</evidence>
<dbReference type="PANTHER" id="PTHR30023">
    <property type="entry name" value="D-ALANYL-D-ALANINE CARBOXYPEPTIDASE"/>
    <property type="match status" value="1"/>
</dbReference>
<dbReference type="EMBL" id="CP053085">
    <property type="protein sequence ID" value="QJR36277.1"/>
    <property type="molecule type" value="Genomic_DNA"/>
</dbReference>
<dbReference type="GO" id="GO:0006508">
    <property type="term" value="P:proteolysis"/>
    <property type="evidence" value="ECO:0007669"/>
    <property type="project" value="InterPro"/>
</dbReference>
<feature type="region of interest" description="Disordered" evidence="3">
    <location>
        <begin position="47"/>
        <end position="82"/>
    </location>
</feature>
<dbReference type="PRINTS" id="PR00922">
    <property type="entry name" value="DADACBPTASE3"/>
</dbReference>
<dbReference type="PANTHER" id="PTHR30023:SF0">
    <property type="entry name" value="PENICILLIN-SENSITIVE CARBOXYPEPTIDASE A"/>
    <property type="match status" value="1"/>
</dbReference>
<dbReference type="Proteomes" id="UP000500938">
    <property type="component" value="Chromosome"/>
</dbReference>
<dbReference type="Pfam" id="PF02113">
    <property type="entry name" value="Peptidase_S13"/>
    <property type="match status" value="1"/>
</dbReference>
<name>A0A6M4IRY8_9BACT</name>
<protein>
    <submittedName>
        <fullName evidence="5">D-alanyl-D-alanine carboxypeptidase/D-alanyl-D-alanine-endopeptidase</fullName>
        <ecNumber evidence="5">3.4.16.4</ecNumber>
    </submittedName>
</protein>
<sequence>MTPFRLTSTVRRRSLALFAGLLIVAPPHAEASAASVAASATAATALAMQSRATRQSKRPTPKKKTPTKRSTRSTRAGRTRAPIIPVLRFTSPRGEAALTSDLTTLLGSRTRNGEWGAMVISITRGDTLFAHGADSKMVPASTMKLFTSAIAFEKLGPEHTFSTDVLRDGPLEANGVVRGDLVLRGDGDPSMSPRFVRGGPDASMTMLARFVAGAGIKRVTGDLVADASALEMRGIPEGWLTRYAGAGYAAPFSALTLNENIVIVGITAGGAGGAATVFLEPATRGLTITNTVRTVAGSSTRISAHRVGNDRVVVSGVIGARAGTVRYQLVVGDPATFTGGAFRAALEAQGITVDGALRVGRTPDNATLITSLPSPPLARLISTMNRESINIFAELLFRGAARGTDKQTLGSAENASATLHEFMVRQVGAAPDAVSVTDGSGLSVLDRVTPRSLVQLLAHAHRAPWGSAFHASLPVAGESELLRNRMRATPAQGNLHAKTGTTNEVIGLSGYVTAENGEILAFAFLYNGKDRWHARETIDAMGPTMAAFSRE</sequence>